<dbReference type="EMBL" id="WCTM01000013">
    <property type="protein sequence ID" value="KAB4238578.1"/>
    <property type="molecule type" value="Genomic_DNA"/>
</dbReference>
<organism evidence="6 7">
    <name type="scientific">Bacteroides uniformis</name>
    <dbReference type="NCBI Taxonomy" id="820"/>
    <lineage>
        <taxon>Bacteria</taxon>
        <taxon>Pseudomonadati</taxon>
        <taxon>Bacteroidota</taxon>
        <taxon>Bacteroidia</taxon>
        <taxon>Bacteroidales</taxon>
        <taxon>Bacteroidaceae</taxon>
        <taxon>Bacteroides</taxon>
    </lineage>
</organism>
<evidence type="ECO:0000256" key="3">
    <source>
        <dbReference type="ARBA" id="ARBA00022840"/>
    </source>
</evidence>
<evidence type="ECO:0000256" key="2">
    <source>
        <dbReference type="ARBA" id="ARBA00022741"/>
    </source>
</evidence>
<comment type="caution">
    <text evidence="6">The sequence shown here is derived from an EMBL/GenBank/DDBJ whole genome shotgun (WGS) entry which is preliminary data.</text>
</comment>
<dbReference type="GO" id="GO:0016887">
    <property type="term" value="F:ATP hydrolysis activity"/>
    <property type="evidence" value="ECO:0007669"/>
    <property type="project" value="InterPro"/>
</dbReference>
<dbReference type="GO" id="GO:0005524">
    <property type="term" value="F:ATP binding"/>
    <property type="evidence" value="ECO:0007669"/>
    <property type="project" value="UniProtKB-KW"/>
</dbReference>
<feature type="region of interest" description="Disordered" evidence="4">
    <location>
        <begin position="1"/>
        <end position="29"/>
    </location>
</feature>
<gene>
    <name evidence="6" type="ORF">GAP41_17875</name>
</gene>
<dbReference type="Gene3D" id="3.40.50.300">
    <property type="entry name" value="P-loop containing nucleotide triphosphate hydrolases"/>
    <property type="match status" value="1"/>
</dbReference>
<evidence type="ECO:0000256" key="1">
    <source>
        <dbReference type="ARBA" id="ARBA00006914"/>
    </source>
</evidence>
<evidence type="ECO:0000313" key="7">
    <source>
        <dbReference type="Proteomes" id="UP000431575"/>
    </source>
</evidence>
<name>A0A4Q5E532_BACUN</name>
<accession>A0A4Q5E532</accession>
<dbReference type="Proteomes" id="UP000431575">
    <property type="component" value="Unassembled WGS sequence"/>
</dbReference>
<feature type="compositionally biased region" description="Polar residues" evidence="4">
    <location>
        <begin position="1"/>
        <end position="14"/>
    </location>
</feature>
<dbReference type="PANTHER" id="PTHR23073">
    <property type="entry name" value="26S PROTEASOME REGULATORY SUBUNIT"/>
    <property type="match status" value="1"/>
</dbReference>
<protein>
    <submittedName>
        <fullName evidence="6">ATP-binding protein</fullName>
    </submittedName>
</protein>
<dbReference type="AlphaFoldDB" id="A0A4Q5E532"/>
<proteinExistence type="inferred from homology"/>
<dbReference type="Pfam" id="PF00004">
    <property type="entry name" value="AAA"/>
    <property type="match status" value="1"/>
</dbReference>
<dbReference type="CDD" id="cd19481">
    <property type="entry name" value="RecA-like_protease"/>
    <property type="match status" value="1"/>
</dbReference>
<keyword evidence="3 6" id="KW-0067">ATP-binding</keyword>
<dbReference type="InterPro" id="IPR003959">
    <property type="entry name" value="ATPase_AAA_core"/>
</dbReference>
<feature type="domain" description="AAA+ ATPase" evidence="5">
    <location>
        <begin position="88"/>
        <end position="216"/>
    </location>
</feature>
<feature type="region of interest" description="Disordered" evidence="4">
    <location>
        <begin position="309"/>
        <end position="336"/>
    </location>
</feature>
<dbReference type="SMART" id="SM00382">
    <property type="entry name" value="AAA"/>
    <property type="match status" value="1"/>
</dbReference>
<dbReference type="SUPFAM" id="SSF52540">
    <property type="entry name" value="P-loop containing nucleoside triphosphate hydrolases"/>
    <property type="match status" value="1"/>
</dbReference>
<sequence>MPTFTSIKRNTGENPENDKPKSSLFSSNEEEQKLELKKFIEDDPKWKLEQIILNEKVRETVLDVITFCKNKDRLIEEWGLNNFLKGNSSIGINLYGEPGTGKSITAEAIAMALGKKIIRVDYSELQDSKWGQTEKNLSQLFKIAEENGSVIFLDEADGLLGKRTTNSSNSNAANEIKSHLLTLVDRSNVTIIYATNLFKNFDKAFFRRILYHIKYPLPTNKELVELWKFHLGDPNILERMKLASIKEIPKDNHNFSYAEIAEYSAGLAGGDIKNITLKLCVKICAGKITALDTVDVKNEIDTYKQSLEDSKGTRVVPDNELTEEQRRALEDERKNQ</sequence>
<dbReference type="InterPro" id="IPR003593">
    <property type="entry name" value="AAA+_ATPase"/>
</dbReference>
<dbReference type="InterPro" id="IPR050221">
    <property type="entry name" value="26S_Proteasome_ATPase"/>
</dbReference>
<dbReference type="RefSeq" id="WP_130081534.1">
    <property type="nucleotide sequence ID" value="NZ_RCXX01000013.1"/>
</dbReference>
<evidence type="ECO:0000256" key="4">
    <source>
        <dbReference type="SAM" id="MobiDB-lite"/>
    </source>
</evidence>
<evidence type="ECO:0000259" key="5">
    <source>
        <dbReference type="SMART" id="SM00382"/>
    </source>
</evidence>
<dbReference type="InterPro" id="IPR027417">
    <property type="entry name" value="P-loop_NTPase"/>
</dbReference>
<evidence type="ECO:0000313" key="6">
    <source>
        <dbReference type="EMBL" id="KAB4238578.1"/>
    </source>
</evidence>
<keyword evidence="2" id="KW-0547">Nucleotide-binding</keyword>
<feature type="compositionally biased region" description="Basic and acidic residues" evidence="4">
    <location>
        <begin position="323"/>
        <end position="336"/>
    </location>
</feature>
<reference evidence="6 7" key="1">
    <citation type="journal article" date="2019" name="Nat. Med.">
        <title>A library of human gut bacterial isolates paired with longitudinal multiomics data enables mechanistic microbiome research.</title>
        <authorList>
            <person name="Poyet M."/>
            <person name="Groussin M."/>
            <person name="Gibbons S.M."/>
            <person name="Avila-Pacheco J."/>
            <person name="Jiang X."/>
            <person name="Kearney S.M."/>
            <person name="Perrotta A.R."/>
            <person name="Berdy B."/>
            <person name="Zhao S."/>
            <person name="Lieberman T.D."/>
            <person name="Swanson P.K."/>
            <person name="Smith M."/>
            <person name="Roesemann S."/>
            <person name="Alexander J.E."/>
            <person name="Rich S.A."/>
            <person name="Livny J."/>
            <person name="Vlamakis H."/>
            <person name="Clish C."/>
            <person name="Bullock K."/>
            <person name="Deik A."/>
            <person name="Scott J."/>
            <person name="Pierce K.A."/>
            <person name="Xavier R.J."/>
            <person name="Alm E.J."/>
        </authorList>
    </citation>
    <scope>NUCLEOTIDE SEQUENCE [LARGE SCALE GENOMIC DNA]</scope>
    <source>
        <strain evidence="6 7">BIOML-A6</strain>
    </source>
</reference>
<comment type="similarity">
    <text evidence="1">Belongs to the AAA ATPase family.</text>
</comment>